<dbReference type="SUPFAM" id="SSF56784">
    <property type="entry name" value="HAD-like"/>
    <property type="match status" value="1"/>
</dbReference>
<proteinExistence type="predicted"/>
<dbReference type="GO" id="GO:0016791">
    <property type="term" value="F:phosphatase activity"/>
    <property type="evidence" value="ECO:0007669"/>
    <property type="project" value="TreeGrafter"/>
</dbReference>
<dbReference type="Gene3D" id="3.40.50.1000">
    <property type="entry name" value="HAD superfamily/HAD-like"/>
    <property type="match status" value="1"/>
</dbReference>
<dbReference type="InterPro" id="IPR023214">
    <property type="entry name" value="HAD_sf"/>
</dbReference>
<organism evidence="5 6">
    <name type="scientific">Desulfurella multipotens</name>
    <dbReference type="NCBI Taxonomy" id="79269"/>
    <lineage>
        <taxon>Bacteria</taxon>
        <taxon>Pseudomonadati</taxon>
        <taxon>Campylobacterota</taxon>
        <taxon>Desulfurellia</taxon>
        <taxon>Desulfurellales</taxon>
        <taxon>Desulfurellaceae</taxon>
        <taxon>Desulfurella</taxon>
    </lineage>
</organism>
<dbReference type="Pfam" id="PF13419">
    <property type="entry name" value="HAD_2"/>
    <property type="match status" value="1"/>
</dbReference>
<dbReference type="InterPro" id="IPR006439">
    <property type="entry name" value="HAD-SF_hydro_IA"/>
</dbReference>
<dbReference type="GO" id="GO:0046872">
    <property type="term" value="F:metal ion binding"/>
    <property type="evidence" value="ECO:0007669"/>
    <property type="project" value="UniProtKB-KW"/>
</dbReference>
<dbReference type="AlphaFoldDB" id="A0A1G6R2I7"/>
<dbReference type="InterPro" id="IPR023198">
    <property type="entry name" value="PGP-like_dom2"/>
</dbReference>
<dbReference type="RefSeq" id="WP_025392245.1">
    <property type="nucleotide sequence ID" value="NZ_FMYU01000014.1"/>
</dbReference>
<evidence type="ECO:0000256" key="2">
    <source>
        <dbReference type="ARBA" id="ARBA00022723"/>
    </source>
</evidence>
<dbReference type="EMBL" id="FMYU01000014">
    <property type="protein sequence ID" value="SDC98464.1"/>
    <property type="molecule type" value="Genomic_DNA"/>
</dbReference>
<dbReference type="SFLD" id="SFLDS00003">
    <property type="entry name" value="Haloacid_Dehalogenase"/>
    <property type="match status" value="1"/>
</dbReference>
<comment type="cofactor">
    <cofactor evidence="1">
        <name>Mg(2+)</name>
        <dbReference type="ChEBI" id="CHEBI:18420"/>
    </cofactor>
</comment>
<dbReference type="Gene3D" id="1.10.150.240">
    <property type="entry name" value="Putative phosphatase, domain 2"/>
    <property type="match status" value="1"/>
</dbReference>
<keyword evidence="4" id="KW-0460">Magnesium</keyword>
<dbReference type="PANTHER" id="PTHR46470:SF2">
    <property type="entry name" value="GLYCERALDEHYDE 3-PHOSPHATE PHOSPHATASE"/>
    <property type="match status" value="1"/>
</dbReference>
<evidence type="ECO:0000256" key="4">
    <source>
        <dbReference type="ARBA" id="ARBA00022842"/>
    </source>
</evidence>
<dbReference type="Proteomes" id="UP000199411">
    <property type="component" value="Unassembled WGS sequence"/>
</dbReference>
<evidence type="ECO:0000313" key="6">
    <source>
        <dbReference type="Proteomes" id="UP000199411"/>
    </source>
</evidence>
<keyword evidence="2" id="KW-0479">Metal-binding</keyword>
<accession>A0A1G6R2I7</accession>
<keyword evidence="6" id="KW-1185">Reference proteome</keyword>
<dbReference type="PANTHER" id="PTHR46470">
    <property type="entry name" value="N-ACYLNEURAMINATE-9-PHOSPHATASE"/>
    <property type="match status" value="1"/>
</dbReference>
<keyword evidence="3 5" id="KW-0378">Hydrolase</keyword>
<gene>
    <name evidence="5" type="ORF">SAMN05660835_01709</name>
</gene>
<name>A0A1G6R2I7_9BACT</name>
<dbReference type="InterPro" id="IPR051400">
    <property type="entry name" value="HAD-like_hydrolase"/>
</dbReference>
<dbReference type="GO" id="GO:0044281">
    <property type="term" value="P:small molecule metabolic process"/>
    <property type="evidence" value="ECO:0007669"/>
    <property type="project" value="UniProtKB-ARBA"/>
</dbReference>
<evidence type="ECO:0000313" key="5">
    <source>
        <dbReference type="EMBL" id="SDC98464.1"/>
    </source>
</evidence>
<protein>
    <submittedName>
        <fullName evidence="5">Putative hydrolase of the HAD superfamily</fullName>
    </submittedName>
</protein>
<dbReference type="NCBIfam" id="TIGR01549">
    <property type="entry name" value="HAD-SF-IA-v1"/>
    <property type="match status" value="1"/>
</dbReference>
<dbReference type="SFLD" id="SFLDG01129">
    <property type="entry name" value="C1.5:_HAD__Beta-PGM__Phosphata"/>
    <property type="match status" value="1"/>
</dbReference>
<dbReference type="OrthoDB" id="367448at2"/>
<sequence length="236" mass="27658">MKYKNIFFDLYGTLIDIKTDDYKPEIFYYLSNFLNYEGIRVEKEFFQLRFEENIKHQLSISQEKYPDVDIKKAFYDTILSFGYNTCDYLLDTIMKIYRTLSILEFKVFDDVHKVLSNLKKDYNLGLISDAQTIFLYKEIGILSLESYFSSITHSSVLGFRKPDERIFKIALDKLNAKANESVYIGDSIKRDIGSKKVGMTFILVKRGESIYDKEFGEADVVVNTLEEAQHYIRSNV</sequence>
<reference evidence="6" key="1">
    <citation type="submission" date="2016-10" db="EMBL/GenBank/DDBJ databases">
        <authorList>
            <person name="Varghese N."/>
            <person name="Submissions S."/>
        </authorList>
    </citation>
    <scope>NUCLEOTIDE SEQUENCE [LARGE SCALE GENOMIC DNA]</scope>
    <source>
        <strain evidence="6">DSM 8415</strain>
    </source>
</reference>
<dbReference type="InterPro" id="IPR041492">
    <property type="entry name" value="HAD_2"/>
</dbReference>
<evidence type="ECO:0000256" key="3">
    <source>
        <dbReference type="ARBA" id="ARBA00022801"/>
    </source>
</evidence>
<dbReference type="InterPro" id="IPR036412">
    <property type="entry name" value="HAD-like_sf"/>
</dbReference>
<evidence type="ECO:0000256" key="1">
    <source>
        <dbReference type="ARBA" id="ARBA00001946"/>
    </source>
</evidence>